<keyword evidence="3 6" id="KW-0378">Hydrolase</keyword>
<dbReference type="InterPro" id="IPR051601">
    <property type="entry name" value="Serine_prot/Carboxylest_S33"/>
</dbReference>
<dbReference type="PANTHER" id="PTHR43248:SF29">
    <property type="entry name" value="TRIPEPTIDYL AMINOPEPTIDASE"/>
    <property type="match status" value="1"/>
</dbReference>
<protein>
    <submittedName>
        <fullName evidence="6">Alpha/beta hydrolase</fullName>
    </submittedName>
</protein>
<dbReference type="EMBL" id="MVHS01000037">
    <property type="protein sequence ID" value="ORA68152.1"/>
    <property type="molecule type" value="Genomic_DNA"/>
</dbReference>
<feature type="chain" id="PRO_5039119796" evidence="4">
    <location>
        <begin position="27"/>
        <end position="503"/>
    </location>
</feature>
<gene>
    <name evidence="6" type="ORF">BST26_14645</name>
</gene>
<evidence type="ECO:0000256" key="4">
    <source>
        <dbReference type="SAM" id="SignalP"/>
    </source>
</evidence>
<sequence length="503" mass="53155">MQRTARLGSALLSAALVFSMSAPIAAAEPSPAVAQANWGSCTPAVKTAADLPGAQCTMLSVPIDYDAPSTGTVKLAVIRIPATGQRIGSLFVNPGGPGASAVDTVVGIGSALAGSPITDHFDLVGFDPRGVGYSTPELRCRTDAEFDAWRREPMVDFSPAGVARIDALNKQYAQSCAARMGTAVLGHVGTREVARDMDSVRRMLGDDKINYLGFSYGTAIGTQYVNQFGSHVRAMVLDGAIDPSIDPVESMIRQMAGFQAAFDDYAADCAQSAGCPLGNDPAQAVTRYHQLVDPLVTKPARTADPRGLSYADALTGTFNALYTPQFWRFLTSGLLGLARGTDPGDLLMLADEYQGRDERGHYSNDQDAFNAVRCVDAPSPTDPAVWIAADKRVRQVSPFSSYGQFTGNAPRDICSFWPVPATSTPKAASPAAPGQVVVVSTTHDPATPYQSGVDLARQLGASLVSFEGTQHTVVFNGYECIDTAILDFLLNQTVPQSGLTCRA</sequence>
<dbReference type="InterPro" id="IPR000073">
    <property type="entry name" value="AB_hydrolase_1"/>
</dbReference>
<comment type="similarity">
    <text evidence="1">Belongs to the peptidase S33 family.</text>
</comment>
<dbReference type="OrthoDB" id="3252468at2"/>
<name>A0A1X0D7K4_9MYCO</name>
<evidence type="ECO:0000256" key="1">
    <source>
        <dbReference type="ARBA" id="ARBA00010088"/>
    </source>
</evidence>
<evidence type="ECO:0000313" key="6">
    <source>
        <dbReference type="EMBL" id="ORA68152.1"/>
    </source>
</evidence>
<keyword evidence="2 4" id="KW-0732">Signal</keyword>
<dbReference type="Proteomes" id="UP000192801">
    <property type="component" value="Unassembled WGS sequence"/>
</dbReference>
<evidence type="ECO:0000256" key="3">
    <source>
        <dbReference type="ARBA" id="ARBA00022801"/>
    </source>
</evidence>
<feature type="domain" description="AB hydrolase-1" evidence="5">
    <location>
        <begin position="90"/>
        <end position="477"/>
    </location>
</feature>
<evidence type="ECO:0000256" key="2">
    <source>
        <dbReference type="ARBA" id="ARBA00022729"/>
    </source>
</evidence>
<organism evidence="6 7">
    <name type="scientific">Mycolicibacterium insubricum</name>
    <dbReference type="NCBI Taxonomy" id="444597"/>
    <lineage>
        <taxon>Bacteria</taxon>
        <taxon>Bacillati</taxon>
        <taxon>Actinomycetota</taxon>
        <taxon>Actinomycetes</taxon>
        <taxon>Mycobacteriales</taxon>
        <taxon>Mycobacteriaceae</taxon>
        <taxon>Mycolicibacterium</taxon>
    </lineage>
</organism>
<keyword evidence="7" id="KW-1185">Reference proteome</keyword>
<feature type="signal peptide" evidence="4">
    <location>
        <begin position="1"/>
        <end position="26"/>
    </location>
</feature>
<dbReference type="SUPFAM" id="SSF53474">
    <property type="entry name" value="alpha/beta-Hydrolases"/>
    <property type="match status" value="1"/>
</dbReference>
<comment type="caution">
    <text evidence="6">The sequence shown here is derived from an EMBL/GenBank/DDBJ whole genome shotgun (WGS) entry which is preliminary data.</text>
</comment>
<accession>A0A1X0D7K4</accession>
<proteinExistence type="inferred from homology"/>
<dbReference type="AlphaFoldDB" id="A0A1X0D7K4"/>
<dbReference type="PANTHER" id="PTHR43248">
    <property type="entry name" value="2-SUCCINYL-6-HYDROXY-2,4-CYCLOHEXADIENE-1-CARBOXYLATE SYNTHASE"/>
    <property type="match status" value="1"/>
</dbReference>
<reference evidence="6 7" key="1">
    <citation type="submission" date="2016-12" db="EMBL/GenBank/DDBJ databases">
        <title>The new phylogeny of genus Mycobacterium.</title>
        <authorList>
            <person name="Tortoli E."/>
            <person name="Trovato A."/>
            <person name="Cirillo D.M."/>
        </authorList>
    </citation>
    <scope>NUCLEOTIDE SEQUENCE [LARGE SCALE GENOMIC DNA]</scope>
    <source>
        <strain evidence="6 7">DSM 45130</strain>
    </source>
</reference>
<dbReference type="Gene3D" id="3.40.50.1820">
    <property type="entry name" value="alpha/beta hydrolase"/>
    <property type="match status" value="1"/>
</dbReference>
<dbReference type="Pfam" id="PF00561">
    <property type="entry name" value="Abhydrolase_1"/>
    <property type="match status" value="1"/>
</dbReference>
<evidence type="ECO:0000313" key="7">
    <source>
        <dbReference type="Proteomes" id="UP000192801"/>
    </source>
</evidence>
<dbReference type="GO" id="GO:0016787">
    <property type="term" value="F:hydrolase activity"/>
    <property type="evidence" value="ECO:0007669"/>
    <property type="project" value="UniProtKB-KW"/>
</dbReference>
<dbReference type="RefSeq" id="WP_083031917.1">
    <property type="nucleotide sequence ID" value="NZ_AP022618.1"/>
</dbReference>
<dbReference type="InterPro" id="IPR029058">
    <property type="entry name" value="AB_hydrolase_fold"/>
</dbReference>
<evidence type="ECO:0000259" key="5">
    <source>
        <dbReference type="Pfam" id="PF00561"/>
    </source>
</evidence>
<dbReference type="STRING" id="444597.BST26_14645"/>